<reference evidence="3 4" key="2">
    <citation type="journal article" date="2016" name="Science">
        <title>A bacterium that degrades and assimilates poly(ethylene terephthalate).</title>
        <authorList>
            <person name="Yoshida S."/>
            <person name="Hiraga K."/>
            <person name="Takehana T."/>
            <person name="Taniguchi I."/>
            <person name="Yamaji H."/>
            <person name="Maeda Y."/>
            <person name="Toyohara K."/>
            <person name="Miyamoto K."/>
            <person name="Kimura Y."/>
            <person name="Oda K."/>
        </authorList>
    </citation>
    <scope>NUCLEOTIDE SEQUENCE [LARGE SCALE GENOMIC DNA]</scope>
    <source>
        <strain evidence="4">NBRC 110686 / TISTR 2288 / 201-F6</strain>
    </source>
</reference>
<evidence type="ECO:0000256" key="1">
    <source>
        <dbReference type="ARBA" id="ARBA00004418"/>
    </source>
</evidence>
<accession>A0A0K8P2F3</accession>
<proteinExistence type="predicted"/>
<name>A0A0K8P2F3_PISS1</name>
<dbReference type="SUPFAM" id="SSF49503">
    <property type="entry name" value="Cupredoxins"/>
    <property type="match status" value="1"/>
</dbReference>
<dbReference type="RefSeq" id="WP_054020694.1">
    <property type="nucleotide sequence ID" value="NZ_BBYR01000038.1"/>
</dbReference>
<keyword evidence="2" id="KW-0732">Signal</keyword>
<dbReference type="EMBL" id="BBYR01000038">
    <property type="protein sequence ID" value="GAP36709.1"/>
    <property type="molecule type" value="Genomic_DNA"/>
</dbReference>
<dbReference type="InterPro" id="IPR034242">
    <property type="entry name" value="MauL"/>
</dbReference>
<comment type="caution">
    <text evidence="3">The sequence shown here is derived from an EMBL/GenBank/DDBJ whole genome shotgun (WGS) entry which is preliminary data.</text>
</comment>
<keyword evidence="4" id="KW-1185">Reference proteome</keyword>
<gene>
    <name evidence="3" type="ORF">ISF6_2549</name>
</gene>
<dbReference type="STRING" id="1547922.ISF6_2549"/>
<dbReference type="CDD" id="cd04221">
    <property type="entry name" value="MauL"/>
    <property type="match status" value="1"/>
</dbReference>
<dbReference type="Gene3D" id="2.60.40.420">
    <property type="entry name" value="Cupredoxins - blue copper proteins"/>
    <property type="match status" value="1"/>
</dbReference>
<evidence type="ECO:0000256" key="2">
    <source>
        <dbReference type="SAM" id="SignalP"/>
    </source>
</evidence>
<dbReference type="AlphaFoldDB" id="A0A0K8P2F3"/>
<protein>
    <submittedName>
        <fullName evidence="3">Protein containing plastocyanin/azurin family domain</fullName>
    </submittedName>
</protein>
<sequence>MTASPLRPLAALCFSAGLAASATAAGVKVSVTDAAGKPAPDAVVLLEPAAGKPAVRPMEPVDVSQAKRTFNPRVSVITVGTPVNFPNFDTVRHHVYSFSPAKVFELKLYSGVPGKPIVFDKPGVVILGCNIHDTMAAWILVAETPWHGLAGADGVATVAGVPAGSYRLRVWHPAMPVNTEAPAVNVQVGAADLALSSRLTVNASSP</sequence>
<dbReference type="OrthoDB" id="9772097at2"/>
<evidence type="ECO:0000313" key="3">
    <source>
        <dbReference type="EMBL" id="GAP36709.1"/>
    </source>
</evidence>
<dbReference type="InterPro" id="IPR008972">
    <property type="entry name" value="Cupredoxin"/>
</dbReference>
<feature type="signal peptide" evidence="2">
    <location>
        <begin position="1"/>
        <end position="24"/>
    </location>
</feature>
<comment type="subcellular location">
    <subcellularLocation>
        <location evidence="1">Periplasm</location>
    </subcellularLocation>
</comment>
<reference evidence="4" key="1">
    <citation type="submission" date="2015-07" db="EMBL/GenBank/DDBJ databases">
        <title>Discovery of a poly(ethylene terephthalate assimilation.</title>
        <authorList>
            <person name="Yoshida S."/>
            <person name="Hiraga K."/>
            <person name="Takehana T."/>
            <person name="Taniguchi I."/>
            <person name="Yamaji H."/>
            <person name="Maeda Y."/>
            <person name="Toyohara K."/>
            <person name="Miyamoto K."/>
            <person name="Kimura Y."/>
            <person name="Oda K."/>
        </authorList>
    </citation>
    <scope>NUCLEOTIDE SEQUENCE [LARGE SCALE GENOMIC DNA]</scope>
    <source>
        <strain evidence="4">NBRC 110686 / TISTR 2288 / 201-F6</strain>
    </source>
</reference>
<dbReference type="GO" id="GO:0042597">
    <property type="term" value="C:periplasmic space"/>
    <property type="evidence" value="ECO:0007669"/>
    <property type="project" value="UniProtKB-SubCell"/>
</dbReference>
<dbReference type="Proteomes" id="UP000037660">
    <property type="component" value="Unassembled WGS sequence"/>
</dbReference>
<organism evidence="3 4">
    <name type="scientific">Piscinibacter sakaiensis</name>
    <name type="common">Ideonella sakaiensis</name>
    <dbReference type="NCBI Taxonomy" id="1547922"/>
    <lineage>
        <taxon>Bacteria</taxon>
        <taxon>Pseudomonadati</taxon>
        <taxon>Pseudomonadota</taxon>
        <taxon>Betaproteobacteria</taxon>
        <taxon>Burkholderiales</taxon>
        <taxon>Sphaerotilaceae</taxon>
        <taxon>Piscinibacter</taxon>
    </lineage>
</organism>
<evidence type="ECO:0000313" key="4">
    <source>
        <dbReference type="Proteomes" id="UP000037660"/>
    </source>
</evidence>
<feature type="chain" id="PRO_5005513629" evidence="2">
    <location>
        <begin position="25"/>
        <end position="206"/>
    </location>
</feature>